<evidence type="ECO:0008006" key="2">
    <source>
        <dbReference type="Google" id="ProtNLM"/>
    </source>
</evidence>
<dbReference type="AlphaFoldDB" id="A0A6C0JCY6"/>
<reference evidence="1" key="1">
    <citation type="journal article" date="2020" name="Nature">
        <title>Giant virus diversity and host interactions through global metagenomics.</title>
        <authorList>
            <person name="Schulz F."/>
            <person name="Roux S."/>
            <person name="Paez-Espino D."/>
            <person name="Jungbluth S."/>
            <person name="Walsh D.A."/>
            <person name="Denef V.J."/>
            <person name="McMahon K.D."/>
            <person name="Konstantinidis K.T."/>
            <person name="Eloe-Fadrosh E.A."/>
            <person name="Kyrpides N.C."/>
            <person name="Woyke T."/>
        </authorList>
    </citation>
    <scope>NUCLEOTIDE SEQUENCE</scope>
    <source>
        <strain evidence="1">GVMAG-M-3300027206-1</strain>
    </source>
</reference>
<proteinExistence type="predicted"/>
<name>A0A6C0JCY6_9ZZZZ</name>
<dbReference type="GO" id="GO:0009036">
    <property type="term" value="F:type II site-specific deoxyribonuclease activity"/>
    <property type="evidence" value="ECO:0007669"/>
    <property type="project" value="InterPro"/>
</dbReference>
<sequence>MSHLQHTHKGSSIASGVCVDSENTLNCILDEFRDFCSDYVKQFGKFHWQKILKVSDVIPNYKNNKCFMSPDGGLFFIELDSKQYCFLIVEDKYQGTNDNRYNEGLKKQGTGNAIERVFKNLNASWHLFKDLPVSPYLVFVAGCDFHSSESIIHRIGPLSNFGKEPIVWEMENSNDFDVSEMLPKIDIRKDVDREFATFCVKTHKYDEFPNKSSMWKAGERLAVMKHIAKQSLKEIIRYHYRL</sequence>
<dbReference type="GO" id="GO:0009307">
    <property type="term" value="P:DNA restriction-modification system"/>
    <property type="evidence" value="ECO:0007669"/>
    <property type="project" value="InterPro"/>
</dbReference>
<dbReference type="GO" id="GO:0000287">
    <property type="term" value="F:magnesium ion binding"/>
    <property type="evidence" value="ECO:0007669"/>
    <property type="project" value="InterPro"/>
</dbReference>
<dbReference type="InterPro" id="IPR011335">
    <property type="entry name" value="Restrct_endonuc-II-like"/>
</dbReference>
<accession>A0A6C0JCY6</accession>
<evidence type="ECO:0000313" key="1">
    <source>
        <dbReference type="EMBL" id="QHU03705.1"/>
    </source>
</evidence>
<dbReference type="EMBL" id="MN740385">
    <property type="protein sequence ID" value="QHU03705.1"/>
    <property type="molecule type" value="Genomic_DNA"/>
</dbReference>
<protein>
    <recommendedName>
        <fullName evidence="2">Restriction endonuclease</fullName>
    </recommendedName>
</protein>
<dbReference type="SUPFAM" id="SSF52980">
    <property type="entry name" value="Restriction endonuclease-like"/>
    <property type="match status" value="1"/>
</dbReference>
<dbReference type="InterPro" id="IPR011336">
    <property type="entry name" value="Restrct_endonuc_II_EcoRI/MunI"/>
</dbReference>
<dbReference type="GO" id="GO:0003677">
    <property type="term" value="F:DNA binding"/>
    <property type="evidence" value="ECO:0007669"/>
    <property type="project" value="InterPro"/>
</dbReference>
<dbReference type="InterPro" id="IPR004221">
    <property type="entry name" value="Restrct_endonuc_II_EcoRI"/>
</dbReference>
<dbReference type="Gene3D" id="3.40.580.10">
    <property type="entry name" value="Eco RI Endonuclease, subunit A"/>
    <property type="match status" value="1"/>
</dbReference>
<dbReference type="Pfam" id="PF02963">
    <property type="entry name" value="EcoRI"/>
    <property type="match status" value="1"/>
</dbReference>
<organism evidence="1">
    <name type="scientific">viral metagenome</name>
    <dbReference type="NCBI Taxonomy" id="1070528"/>
    <lineage>
        <taxon>unclassified sequences</taxon>
        <taxon>metagenomes</taxon>
        <taxon>organismal metagenomes</taxon>
    </lineage>
</organism>